<protein>
    <submittedName>
        <fullName evidence="2">Flp family type IVb pilin</fullName>
    </submittedName>
</protein>
<organism evidence="2 3">
    <name type="scientific">Devosia sediminis</name>
    <dbReference type="NCBI Taxonomy" id="2798801"/>
    <lineage>
        <taxon>Bacteria</taxon>
        <taxon>Pseudomonadati</taxon>
        <taxon>Pseudomonadota</taxon>
        <taxon>Alphaproteobacteria</taxon>
        <taxon>Hyphomicrobiales</taxon>
        <taxon>Devosiaceae</taxon>
        <taxon>Devosia</taxon>
    </lineage>
</organism>
<evidence type="ECO:0000313" key="2">
    <source>
        <dbReference type="EMBL" id="MBJ3786213.1"/>
    </source>
</evidence>
<comment type="caution">
    <text evidence="2">The sequence shown here is derived from an EMBL/GenBank/DDBJ whole genome shotgun (WGS) entry which is preliminary data.</text>
</comment>
<name>A0A934MLG8_9HYPH</name>
<feature type="transmembrane region" description="Helical" evidence="1">
    <location>
        <begin position="21"/>
        <end position="39"/>
    </location>
</feature>
<dbReference type="Proteomes" id="UP000602124">
    <property type="component" value="Unassembled WGS sequence"/>
</dbReference>
<dbReference type="RefSeq" id="WP_198877420.1">
    <property type="nucleotide sequence ID" value="NZ_JAEKMH010000004.1"/>
</dbReference>
<dbReference type="AlphaFoldDB" id="A0A934MLG8"/>
<evidence type="ECO:0000256" key="1">
    <source>
        <dbReference type="SAM" id="Phobius"/>
    </source>
</evidence>
<sequence>MLAQAIRRFAADESGATAMEYALLGTLIGVALIATFTVVGNSLGNILGTGAGGAANVISEAMEDL</sequence>
<keyword evidence="1" id="KW-0472">Membrane</keyword>
<reference evidence="2" key="1">
    <citation type="submission" date="2020-12" db="EMBL/GenBank/DDBJ databases">
        <title>Devosia sp. MSA67 isolated from Mo River.</title>
        <authorList>
            <person name="Ma F."/>
            <person name="Zi Z."/>
        </authorList>
    </citation>
    <scope>NUCLEOTIDE SEQUENCE</scope>
    <source>
        <strain evidence="2">MSA67</strain>
    </source>
</reference>
<dbReference type="EMBL" id="JAEKMH010000004">
    <property type="protein sequence ID" value="MBJ3786213.1"/>
    <property type="molecule type" value="Genomic_DNA"/>
</dbReference>
<gene>
    <name evidence="2" type="ORF">JEQ47_15925</name>
</gene>
<evidence type="ECO:0000313" key="3">
    <source>
        <dbReference type="Proteomes" id="UP000602124"/>
    </source>
</evidence>
<proteinExistence type="predicted"/>
<keyword evidence="1" id="KW-0812">Transmembrane</keyword>
<accession>A0A934MLG8</accession>
<keyword evidence="3" id="KW-1185">Reference proteome</keyword>
<keyword evidence="1" id="KW-1133">Transmembrane helix</keyword>
<dbReference type="InterPro" id="IPR007047">
    <property type="entry name" value="Flp_Fap"/>
</dbReference>
<dbReference type="Pfam" id="PF04964">
    <property type="entry name" value="Flp_Fap"/>
    <property type="match status" value="1"/>
</dbReference>